<keyword evidence="4" id="KW-0010">Activator</keyword>
<dbReference type="InterPro" id="IPR000847">
    <property type="entry name" value="LysR_HTH_N"/>
</dbReference>
<keyword evidence="5" id="KW-0804">Transcription</keyword>
<evidence type="ECO:0000313" key="7">
    <source>
        <dbReference type="EMBL" id="MEJ8851209.1"/>
    </source>
</evidence>
<keyword evidence="2" id="KW-0805">Transcription regulation</keyword>
<keyword evidence="3" id="KW-0238">DNA-binding</keyword>
<comment type="similarity">
    <text evidence="1">Belongs to the LysR transcriptional regulatory family.</text>
</comment>
<dbReference type="Pfam" id="PF00126">
    <property type="entry name" value="HTH_1"/>
    <property type="match status" value="1"/>
</dbReference>
<dbReference type="InterPro" id="IPR005119">
    <property type="entry name" value="LysR_subst-bd"/>
</dbReference>
<keyword evidence="8" id="KW-1185">Reference proteome</keyword>
<dbReference type="SUPFAM" id="SSF53850">
    <property type="entry name" value="Periplasmic binding protein-like II"/>
    <property type="match status" value="1"/>
</dbReference>
<dbReference type="InterPro" id="IPR036390">
    <property type="entry name" value="WH_DNA-bd_sf"/>
</dbReference>
<dbReference type="Proteomes" id="UP001385892">
    <property type="component" value="Unassembled WGS sequence"/>
</dbReference>
<sequence>MELRQLRYFVRTIELGGIGRAARDLGVVPSALSQQLSRLETELSTRLLQRSAGGVYATEAGMAFYRQAQLALRHVDDAVRDAQQARLSGHVSLGMPPSASAVLALPYLDAMRKTYPDVQLKLVESLSTNLWAMLDARKLDLAILFDSGGARHAGAVPLVEERLYLIGLASMPQLQGLGTRVEIKDLANVPLVLGSQGLRGSVDAAFERAGCVPQIVLEIDGLSVLLDAVRAGLGATIQPGSSTLRLPQDSVARIEIADPDARRLHMLISLKDGELSPAALAARIVLRSTAKMLILTGRWPGATLHET</sequence>
<dbReference type="PANTHER" id="PTHR30293:SF0">
    <property type="entry name" value="NITROGEN ASSIMILATION REGULATORY PROTEIN NAC"/>
    <property type="match status" value="1"/>
</dbReference>
<name>A0ABU8WWD0_9BURK</name>
<comment type="caution">
    <text evidence="7">The sequence shown here is derived from an EMBL/GenBank/DDBJ whole genome shotgun (WGS) entry which is preliminary data.</text>
</comment>
<dbReference type="PROSITE" id="PS50931">
    <property type="entry name" value="HTH_LYSR"/>
    <property type="match status" value="1"/>
</dbReference>
<evidence type="ECO:0000256" key="3">
    <source>
        <dbReference type="ARBA" id="ARBA00023125"/>
    </source>
</evidence>
<organism evidence="7 8">
    <name type="scientific">Variovorax rhizosphaerae</name>
    <dbReference type="NCBI Taxonomy" id="1836200"/>
    <lineage>
        <taxon>Bacteria</taxon>
        <taxon>Pseudomonadati</taxon>
        <taxon>Pseudomonadota</taxon>
        <taxon>Betaproteobacteria</taxon>
        <taxon>Burkholderiales</taxon>
        <taxon>Comamonadaceae</taxon>
        <taxon>Variovorax</taxon>
    </lineage>
</organism>
<evidence type="ECO:0000256" key="2">
    <source>
        <dbReference type="ARBA" id="ARBA00023015"/>
    </source>
</evidence>
<evidence type="ECO:0000256" key="1">
    <source>
        <dbReference type="ARBA" id="ARBA00009437"/>
    </source>
</evidence>
<dbReference type="EMBL" id="JBBKZT010000020">
    <property type="protein sequence ID" value="MEJ8851209.1"/>
    <property type="molecule type" value="Genomic_DNA"/>
</dbReference>
<evidence type="ECO:0000256" key="5">
    <source>
        <dbReference type="ARBA" id="ARBA00023163"/>
    </source>
</evidence>
<dbReference type="Gene3D" id="1.10.10.10">
    <property type="entry name" value="Winged helix-like DNA-binding domain superfamily/Winged helix DNA-binding domain"/>
    <property type="match status" value="1"/>
</dbReference>
<evidence type="ECO:0000256" key="4">
    <source>
        <dbReference type="ARBA" id="ARBA00023159"/>
    </source>
</evidence>
<gene>
    <name evidence="7" type="ORF">WKW82_31545</name>
</gene>
<feature type="domain" description="HTH lysR-type" evidence="6">
    <location>
        <begin position="1"/>
        <end position="58"/>
    </location>
</feature>
<dbReference type="RefSeq" id="WP_340346752.1">
    <property type="nucleotide sequence ID" value="NZ_JBBKZT010000020.1"/>
</dbReference>
<proteinExistence type="inferred from homology"/>
<dbReference type="Gene3D" id="3.40.190.290">
    <property type="match status" value="1"/>
</dbReference>
<reference evidence="7 8" key="1">
    <citation type="submission" date="2024-03" db="EMBL/GenBank/DDBJ databases">
        <title>Novel species of the genus Variovorax.</title>
        <authorList>
            <person name="Liu Q."/>
            <person name="Xin Y.-H."/>
        </authorList>
    </citation>
    <scope>NUCLEOTIDE SEQUENCE [LARGE SCALE GENOMIC DNA]</scope>
    <source>
        <strain evidence="7 8">KACC 18900</strain>
    </source>
</reference>
<dbReference type="PANTHER" id="PTHR30293">
    <property type="entry name" value="TRANSCRIPTIONAL REGULATORY PROTEIN NAC-RELATED"/>
    <property type="match status" value="1"/>
</dbReference>
<dbReference type="Pfam" id="PF03466">
    <property type="entry name" value="LysR_substrate"/>
    <property type="match status" value="1"/>
</dbReference>
<dbReference type="InterPro" id="IPR036388">
    <property type="entry name" value="WH-like_DNA-bd_sf"/>
</dbReference>
<evidence type="ECO:0000313" key="8">
    <source>
        <dbReference type="Proteomes" id="UP001385892"/>
    </source>
</evidence>
<protein>
    <submittedName>
        <fullName evidence="7">LysR family transcriptional regulator</fullName>
    </submittedName>
</protein>
<dbReference type="SUPFAM" id="SSF46785">
    <property type="entry name" value="Winged helix' DNA-binding domain"/>
    <property type="match status" value="1"/>
</dbReference>
<accession>A0ABU8WWD0</accession>
<evidence type="ECO:0000259" key="6">
    <source>
        <dbReference type="PROSITE" id="PS50931"/>
    </source>
</evidence>